<name>A0A1I3YBK3_9HYPH</name>
<gene>
    <name evidence="2" type="ORF">SAMN04488498_104328</name>
</gene>
<dbReference type="OrthoDB" id="5465473at2"/>
<keyword evidence="3" id="KW-1185">Reference proteome</keyword>
<protein>
    <submittedName>
        <fullName evidence="2">Uncharacterized protein</fullName>
    </submittedName>
</protein>
<dbReference type="Proteomes" id="UP000323300">
    <property type="component" value="Unassembled WGS sequence"/>
</dbReference>
<accession>A0A1I3YBK3</accession>
<feature type="region of interest" description="Disordered" evidence="1">
    <location>
        <begin position="1"/>
        <end position="34"/>
    </location>
</feature>
<sequence>MKYLPPFNSTPSIENPEPSYFDGNPQAGQKGAVPPGKAIEHPMREILAVIQAAGLVPSDSDLTQLLQAIQLIAAGIGGDPNSFGYNPVFPEIISNGGVMSLSSSVGSVVLAAAQQFIHRGGTLQNTNDFNLAARTKSTVANKTYHYRWRFNAGSPVLELKDLADLAYNPGVLPETHWSFDSTYDDMLIARVVTDAGNTPSVTALFNRNRMLHDETKNGTPIMVGTGTGNDGGQYSESFTLNWARSPLATVTGFVGQATVPLIQGWANKLLAKTVTRYGVNATIQTDYDRALFGVTFFGSMTLQAQL</sequence>
<evidence type="ECO:0000256" key="1">
    <source>
        <dbReference type="SAM" id="MobiDB-lite"/>
    </source>
</evidence>
<dbReference type="EMBL" id="FOSL01000004">
    <property type="protein sequence ID" value="SFK29185.1"/>
    <property type="molecule type" value="Genomic_DNA"/>
</dbReference>
<dbReference type="RefSeq" id="WP_149759992.1">
    <property type="nucleotide sequence ID" value="NZ_BSPE01000007.1"/>
</dbReference>
<evidence type="ECO:0000313" key="2">
    <source>
        <dbReference type="EMBL" id="SFK29185.1"/>
    </source>
</evidence>
<reference evidence="2 3" key="1">
    <citation type="submission" date="2016-10" db="EMBL/GenBank/DDBJ databases">
        <authorList>
            <person name="Varghese N."/>
            <person name="Submissions S."/>
        </authorList>
    </citation>
    <scope>NUCLEOTIDE SEQUENCE [LARGE SCALE GENOMIC DNA]</scope>
    <source>
        <strain evidence="2 3">DSM 21822</strain>
    </source>
</reference>
<dbReference type="AlphaFoldDB" id="A0A1I3YBK3"/>
<organism evidence="2 3">
    <name type="scientific">Neomesorhizobium albiziae</name>
    <dbReference type="NCBI Taxonomy" id="335020"/>
    <lineage>
        <taxon>Bacteria</taxon>
        <taxon>Pseudomonadati</taxon>
        <taxon>Pseudomonadota</taxon>
        <taxon>Alphaproteobacteria</taxon>
        <taxon>Hyphomicrobiales</taxon>
        <taxon>Phyllobacteriaceae</taxon>
        <taxon>Neomesorhizobium</taxon>
    </lineage>
</organism>
<proteinExistence type="predicted"/>
<evidence type="ECO:0000313" key="3">
    <source>
        <dbReference type="Proteomes" id="UP000323300"/>
    </source>
</evidence>